<feature type="transmembrane region" description="Helical" evidence="6">
    <location>
        <begin position="438"/>
        <end position="461"/>
    </location>
</feature>
<keyword evidence="3 6" id="KW-1133">Transmembrane helix</keyword>
<feature type="transmembrane region" description="Helical" evidence="6">
    <location>
        <begin position="283"/>
        <end position="306"/>
    </location>
</feature>
<dbReference type="EMBL" id="VCAU01000043">
    <property type="protein sequence ID" value="KAF9888743.1"/>
    <property type="molecule type" value="Genomic_DNA"/>
</dbReference>
<keyword evidence="4 6" id="KW-0472">Membrane</keyword>
<dbReference type="AlphaFoldDB" id="A0AAD4CM25"/>
<feature type="transmembrane region" description="Helical" evidence="6">
    <location>
        <begin position="56"/>
        <end position="81"/>
    </location>
</feature>
<evidence type="ECO:0000256" key="1">
    <source>
        <dbReference type="ARBA" id="ARBA00004141"/>
    </source>
</evidence>
<dbReference type="Gene3D" id="1.20.1250.20">
    <property type="entry name" value="MFS general substrate transporter like domains"/>
    <property type="match status" value="1"/>
</dbReference>
<dbReference type="InterPro" id="IPR011701">
    <property type="entry name" value="MFS"/>
</dbReference>
<comment type="subcellular location">
    <subcellularLocation>
        <location evidence="1">Membrane</location>
        <topology evidence="1">Multi-pass membrane protein</topology>
    </subcellularLocation>
</comment>
<dbReference type="SUPFAM" id="SSF103473">
    <property type="entry name" value="MFS general substrate transporter"/>
    <property type="match status" value="1"/>
</dbReference>
<feature type="transmembrane region" description="Helical" evidence="6">
    <location>
        <begin position="182"/>
        <end position="206"/>
    </location>
</feature>
<dbReference type="InterPro" id="IPR020846">
    <property type="entry name" value="MFS_dom"/>
</dbReference>
<evidence type="ECO:0000256" key="6">
    <source>
        <dbReference type="SAM" id="Phobius"/>
    </source>
</evidence>
<feature type="domain" description="Major facilitator superfamily (MFS) profile" evidence="7">
    <location>
        <begin position="56"/>
        <end position="491"/>
    </location>
</feature>
<feature type="transmembrane region" description="Helical" evidence="6">
    <location>
        <begin position="371"/>
        <end position="389"/>
    </location>
</feature>
<dbReference type="PANTHER" id="PTHR23502:SF163">
    <property type="entry name" value="MAJOR FACILITATOR SUPERFAMILY (MFS) PROFILE DOMAIN-CONTAINING PROTEIN"/>
    <property type="match status" value="1"/>
</dbReference>
<dbReference type="GO" id="GO:0022857">
    <property type="term" value="F:transmembrane transporter activity"/>
    <property type="evidence" value="ECO:0007669"/>
    <property type="project" value="InterPro"/>
</dbReference>
<evidence type="ECO:0000259" key="7">
    <source>
        <dbReference type="PROSITE" id="PS50850"/>
    </source>
</evidence>
<keyword evidence="9" id="KW-1185">Reference proteome</keyword>
<protein>
    <recommendedName>
        <fullName evidence="7">Major facilitator superfamily (MFS) profile domain-containing protein</fullName>
    </recommendedName>
</protein>
<feature type="transmembrane region" description="Helical" evidence="6">
    <location>
        <begin position="125"/>
        <end position="144"/>
    </location>
</feature>
<evidence type="ECO:0000313" key="8">
    <source>
        <dbReference type="EMBL" id="KAF9888743.1"/>
    </source>
</evidence>
<dbReference type="GO" id="GO:0016020">
    <property type="term" value="C:membrane"/>
    <property type="evidence" value="ECO:0007669"/>
    <property type="project" value="UniProtKB-SubCell"/>
</dbReference>
<comment type="caution">
    <text evidence="8">The sequence shown here is derived from an EMBL/GenBank/DDBJ whole genome shotgun (WGS) entry which is preliminary data.</text>
</comment>
<evidence type="ECO:0000256" key="2">
    <source>
        <dbReference type="ARBA" id="ARBA00022692"/>
    </source>
</evidence>
<sequence length="502" mass="53820">MASQDVEENIPLMGDGDAERQDEDYESYKKSDLIDFDPNGDPDNPLEWSQSSKRGIVALLAFAGFSVSFNCVSVVPVAGHISRDLTGTNGANSITTLLVTIWELGEAAGPLLIAPLSELYGRYPVINICNMMLITTTFLAAISPSMASLIALRALTGMLVTSNVLNPAIVGDIFPPEKRGSAMSVVSFVALIGGSVGPAVSGIVVQTFGWRAVLWISFALACASALAFFTLCRETYKPSILRQRAARQGKKIDDSAIAGLHAHAKQQGGHSSSGLAASIKRPVVVLFGSGVLVALSLFGSVVYAFFYVISVTLPRILEEVYGLSPAAIGTAFLSNGIGSSLGICLCRCFVDRIYIHLRTKNGIGLPEYRMPMMMVGAFMMPLATLLYGWCAAYKMPLALLLTSVVWLRMSLALSYLPLSTYIVDACGLYSASAMTGLVVMRCLAGAFMPLLTTFLIGYIGYGWGLTMLSLFTVAVALIPVLVYYYGATWRQSSRFTRTRGGL</sequence>
<evidence type="ECO:0000256" key="5">
    <source>
        <dbReference type="SAM" id="MobiDB-lite"/>
    </source>
</evidence>
<name>A0AAD4CM25_ASPNN</name>
<accession>A0AAD4CM25</accession>
<dbReference type="InterPro" id="IPR036259">
    <property type="entry name" value="MFS_trans_sf"/>
</dbReference>
<feature type="transmembrane region" description="Helical" evidence="6">
    <location>
        <begin position="326"/>
        <end position="350"/>
    </location>
</feature>
<evidence type="ECO:0000256" key="4">
    <source>
        <dbReference type="ARBA" id="ARBA00023136"/>
    </source>
</evidence>
<keyword evidence="2 6" id="KW-0812">Transmembrane</keyword>
<dbReference type="PROSITE" id="PS50850">
    <property type="entry name" value="MFS"/>
    <property type="match status" value="1"/>
</dbReference>
<evidence type="ECO:0000313" key="9">
    <source>
        <dbReference type="Proteomes" id="UP001194746"/>
    </source>
</evidence>
<proteinExistence type="predicted"/>
<feature type="transmembrane region" description="Helical" evidence="6">
    <location>
        <begin position="467"/>
        <end position="487"/>
    </location>
</feature>
<feature type="transmembrane region" description="Helical" evidence="6">
    <location>
        <begin position="93"/>
        <end position="113"/>
    </location>
</feature>
<reference evidence="8" key="2">
    <citation type="submission" date="2020-02" db="EMBL/GenBank/DDBJ databases">
        <authorList>
            <person name="Gilchrist C.L.M."/>
            <person name="Chooi Y.-H."/>
        </authorList>
    </citation>
    <scope>NUCLEOTIDE SEQUENCE</scope>
    <source>
        <strain evidence="8">MST-FP2251</strain>
    </source>
</reference>
<feature type="transmembrane region" description="Helical" evidence="6">
    <location>
        <begin position="150"/>
        <end position="170"/>
    </location>
</feature>
<dbReference type="Proteomes" id="UP001194746">
    <property type="component" value="Unassembled WGS sequence"/>
</dbReference>
<evidence type="ECO:0000256" key="3">
    <source>
        <dbReference type="ARBA" id="ARBA00022989"/>
    </source>
</evidence>
<feature type="region of interest" description="Disordered" evidence="5">
    <location>
        <begin position="1"/>
        <end position="45"/>
    </location>
</feature>
<dbReference type="PANTHER" id="PTHR23502">
    <property type="entry name" value="MAJOR FACILITATOR SUPERFAMILY"/>
    <property type="match status" value="1"/>
</dbReference>
<gene>
    <name evidence="8" type="ORF">FE257_008318</name>
</gene>
<dbReference type="Pfam" id="PF07690">
    <property type="entry name" value="MFS_1"/>
    <property type="match status" value="1"/>
</dbReference>
<feature type="transmembrane region" description="Helical" evidence="6">
    <location>
        <begin position="212"/>
        <end position="232"/>
    </location>
</feature>
<reference evidence="8" key="1">
    <citation type="journal article" date="2019" name="Beilstein J. Org. Chem.">
        <title>Nanangenines: drimane sesquiterpenoids as the dominant metabolite cohort of a novel Australian fungus, Aspergillus nanangensis.</title>
        <authorList>
            <person name="Lacey H.J."/>
            <person name="Gilchrist C.L.M."/>
            <person name="Crombie A."/>
            <person name="Kalaitzis J.A."/>
            <person name="Vuong D."/>
            <person name="Rutledge P.J."/>
            <person name="Turner P."/>
            <person name="Pitt J.I."/>
            <person name="Lacey E."/>
            <person name="Chooi Y.H."/>
            <person name="Piggott A.M."/>
        </authorList>
    </citation>
    <scope>NUCLEOTIDE SEQUENCE</scope>
    <source>
        <strain evidence="8">MST-FP2251</strain>
    </source>
</reference>
<organism evidence="8 9">
    <name type="scientific">Aspergillus nanangensis</name>
    <dbReference type="NCBI Taxonomy" id="2582783"/>
    <lineage>
        <taxon>Eukaryota</taxon>
        <taxon>Fungi</taxon>
        <taxon>Dikarya</taxon>
        <taxon>Ascomycota</taxon>
        <taxon>Pezizomycotina</taxon>
        <taxon>Eurotiomycetes</taxon>
        <taxon>Eurotiomycetidae</taxon>
        <taxon>Eurotiales</taxon>
        <taxon>Aspergillaceae</taxon>
        <taxon>Aspergillus</taxon>
        <taxon>Aspergillus subgen. Circumdati</taxon>
    </lineage>
</organism>